<feature type="compositionally biased region" description="Basic and acidic residues" evidence="1">
    <location>
        <begin position="46"/>
        <end position="78"/>
    </location>
</feature>
<evidence type="ECO:0000313" key="2">
    <source>
        <dbReference type="EMBL" id="NOJ70915.1"/>
    </source>
</evidence>
<feature type="compositionally biased region" description="Polar residues" evidence="1">
    <location>
        <begin position="28"/>
        <end position="41"/>
    </location>
</feature>
<organism evidence="2 3">
    <name type="scientific">Paenibacillus alvei</name>
    <name type="common">Bacillus alvei</name>
    <dbReference type="NCBI Taxonomy" id="44250"/>
    <lineage>
        <taxon>Bacteria</taxon>
        <taxon>Bacillati</taxon>
        <taxon>Bacillota</taxon>
        <taxon>Bacilli</taxon>
        <taxon>Bacillales</taxon>
        <taxon>Paenibacillaceae</taxon>
        <taxon>Paenibacillus</taxon>
    </lineage>
</organism>
<evidence type="ECO:0000313" key="3">
    <source>
        <dbReference type="Proteomes" id="UP000552038"/>
    </source>
</evidence>
<reference evidence="2 3" key="1">
    <citation type="submission" date="2020-05" db="EMBL/GenBank/DDBJ databases">
        <title>Whole genome sequencing and identification of novel metabolites from Paenibacillus alvei strain JR949.</title>
        <authorList>
            <person name="Rajendhran J."/>
            <person name="Sree Pranav P."/>
            <person name="Mahalakshmi B."/>
            <person name="Karthikeyan R."/>
        </authorList>
    </citation>
    <scope>NUCLEOTIDE SEQUENCE [LARGE SCALE GENOMIC DNA]</scope>
    <source>
        <strain evidence="2 3">JR949</strain>
    </source>
</reference>
<evidence type="ECO:0000256" key="1">
    <source>
        <dbReference type="SAM" id="MobiDB-lite"/>
    </source>
</evidence>
<gene>
    <name evidence="2" type="ORF">HMI46_10160</name>
</gene>
<proteinExistence type="predicted"/>
<feature type="region of interest" description="Disordered" evidence="1">
    <location>
        <begin position="1"/>
        <end position="110"/>
    </location>
</feature>
<comment type="caution">
    <text evidence="2">The sequence shown here is derived from an EMBL/GenBank/DDBJ whole genome shotgun (WGS) entry which is preliminary data.</text>
</comment>
<sequence length="110" mass="12574">MNMKPVEMQIALPRTQETSTVQHQQQQRPSTEQAILNTQAQKLMAKSRERNEQVESSQDARIRNQQHEGENHADRDGSDNNQSEHNQDEAGQASVPAQHPFKGKHIDFMC</sequence>
<accession>A0AAP7DIH7</accession>
<dbReference type="EMBL" id="JABFOR010000009">
    <property type="protein sequence ID" value="NOJ70915.1"/>
    <property type="molecule type" value="Genomic_DNA"/>
</dbReference>
<dbReference type="AlphaFoldDB" id="A0AAP7DIH7"/>
<name>A0AAP7DIH7_PAEAL</name>
<protein>
    <submittedName>
        <fullName evidence="2">Uncharacterized protein</fullName>
    </submittedName>
</protein>
<dbReference type="Proteomes" id="UP000552038">
    <property type="component" value="Unassembled WGS sequence"/>
</dbReference>
<feature type="compositionally biased region" description="Low complexity" evidence="1">
    <location>
        <begin position="15"/>
        <end position="27"/>
    </location>
</feature>
<dbReference type="RefSeq" id="WP_005550558.1">
    <property type="nucleotide sequence ID" value="NZ_JABFOR010000009.1"/>
</dbReference>